<dbReference type="EMBL" id="KL198101">
    <property type="protein sequence ID" value="KDQ07759.1"/>
    <property type="molecule type" value="Genomic_DNA"/>
</dbReference>
<dbReference type="GO" id="GO:1990116">
    <property type="term" value="P:ribosome-associated ubiquitin-dependent protein catabolic process"/>
    <property type="evidence" value="ECO:0007669"/>
    <property type="project" value="TreeGrafter"/>
</dbReference>
<evidence type="ECO:0000313" key="3">
    <source>
        <dbReference type="Proteomes" id="UP000027195"/>
    </source>
</evidence>
<proteinExistence type="predicted"/>
<dbReference type="GO" id="GO:0072344">
    <property type="term" value="P:rescue of stalled ribosome"/>
    <property type="evidence" value="ECO:0007669"/>
    <property type="project" value="TreeGrafter"/>
</dbReference>
<dbReference type="InterPro" id="IPR006994">
    <property type="entry name" value="TCF25/Rqc1"/>
</dbReference>
<dbReference type="PANTHER" id="PTHR22684">
    <property type="entry name" value="NULP1-RELATED"/>
    <property type="match status" value="1"/>
</dbReference>
<dbReference type="PANTHER" id="PTHR22684:SF0">
    <property type="entry name" value="RIBOSOME QUALITY CONTROL COMPLEX SUBUNIT TCF25"/>
    <property type="match status" value="1"/>
</dbReference>
<sequence>MPPRLSKRQQREEVLSRLRDSLLAAGGDEPAEGEAERPRPQFIFGISELSSESESDAEEAPAQEKPKSKKSKKKKKKKKSAAPAADTPPRSANDQPSAPQPSKGKGKAGQKDDFDAALEELAQKYPDMRVASSSRTGSVSTVAQTFKELLAVSPKYLDSQAELRRFFGHKVVNSVAASSRKKPPSASHRNASVRSVLTHIPDAGVQLRSSQGLSVKQLDERTIRYKGYEAYAFLGEKWWTIEHDIQYKKMQMEFLGMVQVGDPNHFVTLLQINPWHVDTNLQLAEVFRHQEDYDKAGELVDRAMFAYERAFAGSFNFTLGTCRLDFDCVENRPFFLSLHRHIQHLERRGTTRTAFEVARLLLSLDPHTDPHGALLHLDFLAVKSGMDQWLLDMWNVWDLVKKEADFGPDDNDFRIELHCLPGWAYSRAVALRHLEIEKGDKEHSESTAALREAVLAFPYVVPVLADKAGISLPQEVRAHQMFRISTGWDSNTPAESALHLLSHIYAHRAALVWKDGELSSWFEKTVPTVLPSNRKSKSAPMRDLALRHFATGPTQAICRHVLVCEIRSLTSFLDPTKIPNMVLAYDPLPPLSSRSRYDEKYLEEVPWPSSARRAEVRPEPHVGQAEIAMQQLLFNEIRARVAQGAPPGAFHVDADEEAPIEDEDEGYEDDEVHDGGESQEPTHDEESVPAGRTLWQTLLNRILGDRGEGAAQDATEDQDQHPMDE</sequence>
<dbReference type="Proteomes" id="UP000027195">
    <property type="component" value="Unassembled WGS sequence"/>
</dbReference>
<feature type="region of interest" description="Disordered" evidence="1">
    <location>
        <begin position="1"/>
        <end position="111"/>
    </location>
</feature>
<dbReference type="STRING" id="930990.A0A067LX27"/>
<feature type="compositionally biased region" description="Basic and acidic residues" evidence="1">
    <location>
        <begin position="9"/>
        <end position="20"/>
    </location>
</feature>
<reference evidence="3" key="1">
    <citation type="journal article" date="2014" name="Proc. Natl. Acad. Sci. U.S.A.">
        <title>Extensive sampling of basidiomycete genomes demonstrates inadequacy of the white-rot/brown-rot paradigm for wood decay fungi.</title>
        <authorList>
            <person name="Riley R."/>
            <person name="Salamov A.A."/>
            <person name="Brown D.W."/>
            <person name="Nagy L.G."/>
            <person name="Floudas D."/>
            <person name="Held B.W."/>
            <person name="Levasseur A."/>
            <person name="Lombard V."/>
            <person name="Morin E."/>
            <person name="Otillar R."/>
            <person name="Lindquist E.A."/>
            <person name="Sun H."/>
            <person name="LaButti K.M."/>
            <person name="Schmutz J."/>
            <person name="Jabbour D."/>
            <person name="Luo H."/>
            <person name="Baker S.E."/>
            <person name="Pisabarro A.G."/>
            <person name="Walton J.D."/>
            <person name="Blanchette R.A."/>
            <person name="Henrissat B."/>
            <person name="Martin F."/>
            <person name="Cullen D."/>
            <person name="Hibbett D.S."/>
            <person name="Grigoriev I.V."/>
        </authorList>
    </citation>
    <scope>NUCLEOTIDE SEQUENCE [LARGE SCALE GENOMIC DNA]</scope>
    <source>
        <strain evidence="3">FD-172 SS1</strain>
    </source>
</reference>
<dbReference type="Pfam" id="PF04910">
    <property type="entry name" value="Tcf25"/>
    <property type="match status" value="1"/>
</dbReference>
<feature type="compositionally biased region" description="Basic and acidic residues" evidence="1">
    <location>
        <begin position="673"/>
        <end position="686"/>
    </location>
</feature>
<evidence type="ECO:0000313" key="2">
    <source>
        <dbReference type="EMBL" id="KDQ07759.1"/>
    </source>
</evidence>
<dbReference type="OrthoDB" id="205993at2759"/>
<dbReference type="AlphaFoldDB" id="A0A067LX27"/>
<evidence type="ECO:0008006" key="4">
    <source>
        <dbReference type="Google" id="ProtNLM"/>
    </source>
</evidence>
<dbReference type="InParanoid" id="A0A067LX27"/>
<protein>
    <recommendedName>
        <fullName evidence="4">DUF654-domain-containing protein</fullName>
    </recommendedName>
</protein>
<name>A0A067LX27_BOTB1</name>
<organism evidence="2 3">
    <name type="scientific">Botryobasidium botryosum (strain FD-172 SS1)</name>
    <dbReference type="NCBI Taxonomy" id="930990"/>
    <lineage>
        <taxon>Eukaryota</taxon>
        <taxon>Fungi</taxon>
        <taxon>Dikarya</taxon>
        <taxon>Basidiomycota</taxon>
        <taxon>Agaricomycotina</taxon>
        <taxon>Agaricomycetes</taxon>
        <taxon>Cantharellales</taxon>
        <taxon>Botryobasidiaceae</taxon>
        <taxon>Botryobasidium</taxon>
    </lineage>
</organism>
<dbReference type="GO" id="GO:1990112">
    <property type="term" value="C:RQC complex"/>
    <property type="evidence" value="ECO:0007669"/>
    <property type="project" value="TreeGrafter"/>
</dbReference>
<feature type="compositionally biased region" description="Acidic residues" evidence="1">
    <location>
        <begin position="51"/>
        <end position="61"/>
    </location>
</feature>
<feature type="compositionally biased region" description="Acidic residues" evidence="1">
    <location>
        <begin position="662"/>
        <end position="672"/>
    </location>
</feature>
<dbReference type="FunCoup" id="A0A067LX27">
    <property type="interactions" value="449"/>
</dbReference>
<keyword evidence="3" id="KW-1185">Reference proteome</keyword>
<feature type="compositionally biased region" description="Basic residues" evidence="1">
    <location>
        <begin position="67"/>
        <end position="80"/>
    </location>
</feature>
<dbReference type="HOGENOM" id="CLU_008321_2_0_1"/>
<gene>
    <name evidence="2" type="ORF">BOTBODRAFT_38551</name>
</gene>
<evidence type="ECO:0000256" key="1">
    <source>
        <dbReference type="SAM" id="MobiDB-lite"/>
    </source>
</evidence>
<accession>A0A067LX27</accession>
<feature type="region of interest" description="Disordered" evidence="1">
    <location>
        <begin position="662"/>
        <end position="725"/>
    </location>
</feature>